<reference evidence="4" key="1">
    <citation type="submission" date="2021-02" db="EMBL/GenBank/DDBJ databases">
        <authorList>
            <person name="Nowell W R."/>
        </authorList>
    </citation>
    <scope>NUCLEOTIDE SEQUENCE</scope>
    <source>
        <strain evidence="4">Ploen Becks lab</strain>
    </source>
</reference>
<dbReference type="PANTHER" id="PTHR46769:SF2">
    <property type="entry name" value="FIBROCYSTIN-L ISOFORM 2 PRECURSOR-RELATED"/>
    <property type="match status" value="1"/>
</dbReference>
<dbReference type="InterPro" id="IPR039448">
    <property type="entry name" value="Beta_helix"/>
</dbReference>
<evidence type="ECO:0000256" key="2">
    <source>
        <dbReference type="SAM" id="MobiDB-lite"/>
    </source>
</evidence>
<sequence length="1654" mass="182392">ESIVITTTSFIVNQSEVLTISGISDDKKTLTFLTPLKYEHLAYFEVFNDSKTYKINAGVGLLSRNVKVIGAEYSNQQTDLYGFRIIVSDYSVLGEDGPLYYKGYARLSNVEFVHPGQFSRLDGEEYKYGILYSNLGTYNYSRPSYVNNCAFRNGFSAAIGILGSASIPLTNNVIYHTIDYGIYLEGHSNIVRNNLIVFNRWLPSFWFWELINELPNYMGAIDIHAADSAVVENNFIAGSERVGLLFKGDVCIGDEFTKNQNHSIKNNTIYSTISAVTILPSQRFILDCVRISNFTVFKSNYWGIYYQNPETVRVESNILIDNQINIFTQVITPNILDHSMSNKKTFIQNNLIVGQSPNFNCTTDIKSDDLYYANAGSVESYTSGPNDLSKVGVTWAQFLSGSNNAPLKPWTNIMTYNALDGLMIVDNNTFAHFGTQCNGEKDFVFSTNKKNDDGHHPIVIQNSKLFDVDLNSKIWIHRPNIGKINPSDCVDMDCDGFKKNLLTDQDGTFLGSPGTVISQSEFEWGSQQRGIGDFRIPKDALLAVNGSMLPISSLYSNLGIVREEDKCSYKSAWQAYECNDINHKMLLIESMDPDTESRRLSPVAIISDNKYLDLINGPQDHGWCFGYTCQKRVSSFMAIVAGSRSYDIFLSSSPPKQLRFRLINSDPNFKIRISMCYFSSNRIDVYKNDSFVLPTNGYYEEGKMKFNVTTNNLDLFMPTVLSKSGTNLVVRDHRKVYATLTGSDYLDFKMAAVVVLKFGVSSITPEAFFEEKTLVKNFADLLGIDASRIRQVNIIRERRRRRQISSTKYFELVIFDNPSNQSTFNSQDQISANNLNDISANISSLFSTGQLQQLASSVLNINLSSLNVEKPLANSSSEIRKLDQIKVIREASGCREQSPCQVQPIIVLLDDNNQTVTGLESLTNAWTIKATLLSSTNPNAEIIFEKEVSLQNDGFFQFKNLGISEITETFNIQYELVPPTGMTFSKISSANQTNKQCSAAVLDMIPLDENKIVDEEKLFNLTFQMVDKYTQKLIKNISWRNHQWKASARLYSMSYNQTTGVLRSASNLSQVDTITSSIKLLDLSISTRGMYIIEIFINSTDNEYFLKSTSKAILVKQSTRTVVLNEMEDPVLFLTFNKDITSDSSKTEIYKATIYNNFILKYNLTLKRPIYLYSTSTPITSSGVGSRQIVNSVKTEYLASLGFNTDQSLSDLKSGLESGFVLDQGISLNKATLNNAILNVKSLEGSTIETNTVTTSTNTGTNTIQGSSSPLITITSSSEKLTVTNTGTTFQGSSSNIISFSSATVTNTKTTIPSTNSALITISSSSEKTTFTNIGTTIASSPISTITSSSATVTNTGTTFPSSRSILSSFSSTTITNIGTTIPSSISTLITISSTSTTFTNTETTNSRSTISSFSSEKDVSTNTGTANPVSSSTLSYFTSKKETVTNPEATIPVSSSTISLFSTKKETFTYTGTNIPKSSISSSSSTEKAPVTNTNTSTNISGRYSTLSSSSIISETTMRSTFLGSSDSNSTKNATITVYQKTTLVSNITFGTSTPNSNVTISQSLKIKSDILNLMFLMISDDLDAFDSNDENIFQNFVSSPNSSESSQTIIESSSSFSIISSLQPTPSTSSSSVASSDIALSSESISDIRNHT</sequence>
<evidence type="ECO:0000313" key="4">
    <source>
        <dbReference type="EMBL" id="CAF0939901.1"/>
    </source>
</evidence>
<feature type="domain" description="Right handed beta helix" evidence="3">
    <location>
        <begin position="145"/>
        <end position="282"/>
    </location>
</feature>
<dbReference type="InterPro" id="IPR011050">
    <property type="entry name" value="Pectin_lyase_fold/virulence"/>
</dbReference>
<name>A0A814CGH7_9BILA</name>
<protein>
    <recommendedName>
        <fullName evidence="3">Right handed beta helix domain-containing protein</fullName>
    </recommendedName>
</protein>
<evidence type="ECO:0000259" key="3">
    <source>
        <dbReference type="Pfam" id="PF13229"/>
    </source>
</evidence>
<feature type="region of interest" description="Disordered" evidence="2">
    <location>
        <begin position="1401"/>
        <end position="1427"/>
    </location>
</feature>
<dbReference type="SUPFAM" id="SSF51126">
    <property type="entry name" value="Pectin lyase-like"/>
    <property type="match status" value="1"/>
</dbReference>
<comment type="caution">
    <text evidence="4">The sequence shown here is derived from an EMBL/GenBank/DDBJ whole genome shotgun (WGS) entry which is preliminary data.</text>
</comment>
<proteinExistence type="predicted"/>
<gene>
    <name evidence="4" type="ORF">OXX778_LOCUS13372</name>
</gene>
<feature type="region of interest" description="Disordered" evidence="2">
    <location>
        <begin position="1479"/>
        <end position="1498"/>
    </location>
</feature>
<feature type="compositionally biased region" description="Low complexity" evidence="2">
    <location>
        <begin position="1401"/>
        <end position="1415"/>
    </location>
</feature>
<dbReference type="InterPro" id="IPR012334">
    <property type="entry name" value="Pectin_lyas_fold"/>
</dbReference>
<evidence type="ECO:0000256" key="1">
    <source>
        <dbReference type="ARBA" id="ARBA00022729"/>
    </source>
</evidence>
<organism evidence="4 5">
    <name type="scientific">Brachionus calyciflorus</name>
    <dbReference type="NCBI Taxonomy" id="104777"/>
    <lineage>
        <taxon>Eukaryota</taxon>
        <taxon>Metazoa</taxon>
        <taxon>Spiralia</taxon>
        <taxon>Gnathifera</taxon>
        <taxon>Rotifera</taxon>
        <taxon>Eurotatoria</taxon>
        <taxon>Monogononta</taxon>
        <taxon>Pseudotrocha</taxon>
        <taxon>Ploima</taxon>
        <taxon>Brachionidae</taxon>
        <taxon>Brachionus</taxon>
    </lineage>
</organism>
<dbReference type="Gene3D" id="2.160.20.10">
    <property type="entry name" value="Single-stranded right-handed beta-helix, Pectin lyase-like"/>
    <property type="match status" value="1"/>
</dbReference>
<dbReference type="InterPro" id="IPR052387">
    <property type="entry name" value="Fibrocystin"/>
</dbReference>
<dbReference type="Proteomes" id="UP000663879">
    <property type="component" value="Unassembled WGS sequence"/>
</dbReference>
<evidence type="ECO:0000313" key="5">
    <source>
        <dbReference type="Proteomes" id="UP000663879"/>
    </source>
</evidence>
<dbReference type="Pfam" id="PF13229">
    <property type="entry name" value="Beta_helix"/>
    <property type="match status" value="1"/>
</dbReference>
<dbReference type="PANTHER" id="PTHR46769">
    <property type="entry name" value="POLYCYSTIC KIDNEY AND HEPATIC DISEASE 1 (AUTOSOMAL RECESSIVE)-LIKE 1"/>
    <property type="match status" value="1"/>
</dbReference>
<accession>A0A814CGH7</accession>
<dbReference type="EMBL" id="CAJNOC010002555">
    <property type="protein sequence ID" value="CAF0939901.1"/>
    <property type="molecule type" value="Genomic_DNA"/>
</dbReference>
<feature type="non-terminal residue" evidence="4">
    <location>
        <position position="1"/>
    </location>
</feature>
<keyword evidence="5" id="KW-1185">Reference proteome</keyword>
<keyword evidence="1" id="KW-0732">Signal</keyword>
<dbReference type="OrthoDB" id="120976at2759"/>